<name>X6P2R9_RETFI</name>
<feature type="non-terminal residue" evidence="2">
    <location>
        <position position="1"/>
    </location>
</feature>
<feature type="transmembrane region" description="Helical" evidence="1">
    <location>
        <begin position="25"/>
        <end position="47"/>
    </location>
</feature>
<keyword evidence="3" id="KW-1185">Reference proteome</keyword>
<feature type="transmembrane region" description="Helical" evidence="1">
    <location>
        <begin position="174"/>
        <end position="194"/>
    </location>
</feature>
<comment type="caution">
    <text evidence="2">The sequence shown here is derived from an EMBL/GenBank/DDBJ whole genome shotgun (WGS) entry which is preliminary data.</text>
</comment>
<dbReference type="AlphaFoldDB" id="X6P2R9"/>
<feature type="transmembrane region" description="Helical" evidence="1">
    <location>
        <begin position="294"/>
        <end position="318"/>
    </location>
</feature>
<proteinExistence type="predicted"/>
<keyword evidence="1" id="KW-0812">Transmembrane</keyword>
<feature type="transmembrane region" description="Helical" evidence="1">
    <location>
        <begin position="138"/>
        <end position="162"/>
    </location>
</feature>
<accession>X6P2R9</accession>
<sequence length="329" mass="37787">RKKGKRKKKMLLDAQKLGFHSQMGLVIVLIANFVCALYSLWLLYVVWRNLWTITRARVGSDATQEIQLSTQKSTIETSVSVTASEKDMKRPVVIDSRIKWIVTLYVFGCAFNCAGTVVEPLSYALVDSPGQACPHGLYVAYSYIFIQGAFYSFYLIRAVVILQGTVFAVPKCRRYFLAIAPVITFGCIFIVHNVREQFNHCNETGPIESLLNASFIISKIFWDITLFAFLGYHIYKISRLKKKKKKVANLTSMSNNQCQKDLKDYLKKLLRLSLVSECSGLPLYVKKEVSGIDFFLILNFFLFFYGKFFLILRALFYVKLFTHIFFFLG</sequence>
<dbReference type="Proteomes" id="UP000023152">
    <property type="component" value="Unassembled WGS sequence"/>
</dbReference>
<protein>
    <submittedName>
        <fullName evidence="2">Uncharacterized protein</fullName>
    </submittedName>
</protein>
<evidence type="ECO:0000313" key="3">
    <source>
        <dbReference type="Proteomes" id="UP000023152"/>
    </source>
</evidence>
<gene>
    <name evidence="2" type="ORF">RFI_04704</name>
</gene>
<dbReference type="EMBL" id="ASPP01004222">
    <property type="protein sequence ID" value="ETO32413.1"/>
    <property type="molecule type" value="Genomic_DNA"/>
</dbReference>
<evidence type="ECO:0000313" key="2">
    <source>
        <dbReference type="EMBL" id="ETO32413.1"/>
    </source>
</evidence>
<reference evidence="2 3" key="1">
    <citation type="journal article" date="2013" name="Curr. Biol.">
        <title>The Genome of the Foraminiferan Reticulomyxa filosa.</title>
        <authorList>
            <person name="Glockner G."/>
            <person name="Hulsmann N."/>
            <person name="Schleicher M."/>
            <person name="Noegel A.A."/>
            <person name="Eichinger L."/>
            <person name="Gallinger C."/>
            <person name="Pawlowski J."/>
            <person name="Sierra R."/>
            <person name="Euteneuer U."/>
            <person name="Pillet L."/>
            <person name="Moustafa A."/>
            <person name="Platzer M."/>
            <person name="Groth M."/>
            <person name="Szafranski K."/>
            <person name="Schliwa M."/>
        </authorList>
    </citation>
    <scope>NUCLEOTIDE SEQUENCE [LARGE SCALE GENOMIC DNA]</scope>
</reference>
<feature type="transmembrane region" description="Helical" evidence="1">
    <location>
        <begin position="98"/>
        <end position="118"/>
    </location>
</feature>
<organism evidence="2 3">
    <name type="scientific">Reticulomyxa filosa</name>
    <dbReference type="NCBI Taxonomy" id="46433"/>
    <lineage>
        <taxon>Eukaryota</taxon>
        <taxon>Sar</taxon>
        <taxon>Rhizaria</taxon>
        <taxon>Retaria</taxon>
        <taxon>Foraminifera</taxon>
        <taxon>Monothalamids</taxon>
        <taxon>Reticulomyxidae</taxon>
        <taxon>Reticulomyxa</taxon>
    </lineage>
</organism>
<keyword evidence="1" id="KW-0472">Membrane</keyword>
<feature type="transmembrane region" description="Helical" evidence="1">
    <location>
        <begin position="214"/>
        <end position="235"/>
    </location>
</feature>
<keyword evidence="1" id="KW-1133">Transmembrane helix</keyword>
<evidence type="ECO:0000256" key="1">
    <source>
        <dbReference type="SAM" id="Phobius"/>
    </source>
</evidence>